<evidence type="ECO:0000313" key="2">
    <source>
        <dbReference type="EMBL" id="OWR47540.1"/>
    </source>
</evidence>
<evidence type="ECO:0000256" key="1">
    <source>
        <dbReference type="SAM" id="MobiDB-lite"/>
    </source>
</evidence>
<dbReference type="EMBL" id="AGBW02010898">
    <property type="protein sequence ID" value="OWR47540.1"/>
    <property type="molecule type" value="Genomic_DNA"/>
</dbReference>
<evidence type="ECO:0000313" key="3">
    <source>
        <dbReference type="Proteomes" id="UP000007151"/>
    </source>
</evidence>
<gene>
    <name evidence="2" type="ORF">KGM_208929</name>
</gene>
<reference evidence="2 3" key="1">
    <citation type="journal article" date="2011" name="Cell">
        <title>The monarch butterfly genome yields insights into long-distance migration.</title>
        <authorList>
            <person name="Zhan S."/>
            <person name="Merlin C."/>
            <person name="Boore J.L."/>
            <person name="Reppert S.M."/>
        </authorList>
    </citation>
    <scope>NUCLEOTIDE SEQUENCE [LARGE SCALE GENOMIC DNA]</scope>
    <source>
        <strain evidence="2">F-2</strain>
    </source>
</reference>
<sequence length="270" mass="30820">MPGPDYIQYFLKRNRSKITRRSSQNTKDSRAALSSEVINSYFDKLKISPQGIEDINLNSINSSISEKSGPRKIIKIKKKFTKIPQKVSIDQKEKNDTRSNEYGKAMDNEKNLSEPSNIQPVQVKKTDNSIYVNKTKIKVIKIIKMNKYNNVDIGNNRTPIMLLTKPIFSKPFAPPPNPQQQIDNYVEQNNITIDSNQTTSNQNIATMPVVFDNILTVQQEVKLSSLTTKEEEKIEVQANKENIVKKRAIIIKPIYLNKNIKVISVKKVAN</sequence>
<dbReference type="InParanoid" id="A0A212F1C2"/>
<protein>
    <submittedName>
        <fullName evidence="2">Uncharacterized protein</fullName>
    </submittedName>
</protein>
<accession>A0A212F1C2</accession>
<comment type="caution">
    <text evidence="2">The sequence shown here is derived from an EMBL/GenBank/DDBJ whole genome shotgun (WGS) entry which is preliminary data.</text>
</comment>
<feature type="compositionally biased region" description="Basic and acidic residues" evidence="1">
    <location>
        <begin position="89"/>
        <end position="112"/>
    </location>
</feature>
<organism evidence="2 3">
    <name type="scientific">Danaus plexippus plexippus</name>
    <dbReference type="NCBI Taxonomy" id="278856"/>
    <lineage>
        <taxon>Eukaryota</taxon>
        <taxon>Metazoa</taxon>
        <taxon>Ecdysozoa</taxon>
        <taxon>Arthropoda</taxon>
        <taxon>Hexapoda</taxon>
        <taxon>Insecta</taxon>
        <taxon>Pterygota</taxon>
        <taxon>Neoptera</taxon>
        <taxon>Endopterygota</taxon>
        <taxon>Lepidoptera</taxon>
        <taxon>Glossata</taxon>
        <taxon>Ditrysia</taxon>
        <taxon>Papilionoidea</taxon>
        <taxon>Nymphalidae</taxon>
        <taxon>Danainae</taxon>
        <taxon>Danaini</taxon>
        <taxon>Danaina</taxon>
        <taxon>Danaus</taxon>
        <taxon>Danaus</taxon>
    </lineage>
</organism>
<dbReference type="AlphaFoldDB" id="A0A212F1C2"/>
<keyword evidence="3" id="KW-1185">Reference proteome</keyword>
<proteinExistence type="predicted"/>
<feature type="region of interest" description="Disordered" evidence="1">
    <location>
        <begin position="87"/>
        <end position="116"/>
    </location>
</feature>
<name>A0A212F1C2_DANPL</name>
<dbReference type="KEGG" id="dpl:KGM_208929"/>
<dbReference type="Proteomes" id="UP000007151">
    <property type="component" value="Unassembled WGS sequence"/>
</dbReference>